<reference evidence="2" key="1">
    <citation type="submission" date="2015-09" db="EMBL/GenBank/DDBJ databases">
        <title>Complete sequence of Algoriphagus sp. M8-2.</title>
        <authorList>
            <person name="Shintani M."/>
        </authorList>
    </citation>
    <scope>NUCLEOTIDE SEQUENCE [LARGE SCALE GENOMIC DNA]</scope>
    <source>
        <strain evidence="2">M8-2</strain>
    </source>
</reference>
<keyword evidence="2" id="KW-1185">Reference proteome</keyword>
<dbReference type="PATRIC" id="fig|1727163.4.peg.346"/>
<gene>
    <name evidence="1" type="ORF">AO498_01665</name>
</gene>
<sequence length="64" mass="7457">MFKGQKVFSQLRSLSFPDIQIRFQRIENDIVIQILQIEILCISFVAYSKVSGGDKSPLFHYSYL</sequence>
<dbReference type="AlphaFoldDB" id="A0A142EIX6"/>
<protein>
    <submittedName>
        <fullName evidence="1">Uncharacterized protein</fullName>
    </submittedName>
</protein>
<dbReference type="KEGG" id="alm:AO498_01665"/>
<reference evidence="1 2" key="2">
    <citation type="journal article" date="2016" name="Genome Announc.">
        <title>Complete Genome Sequence of Algoriphagus sp. Strain M8-2, Isolated from a Brackish Lake.</title>
        <authorList>
            <person name="Muraguchi Y."/>
            <person name="Kushimoto K."/>
            <person name="Ohtsubo Y."/>
            <person name="Suzuki T."/>
            <person name="Dohra H."/>
            <person name="Kimbara K."/>
            <person name="Shintani M."/>
        </authorList>
    </citation>
    <scope>NUCLEOTIDE SEQUENCE [LARGE SCALE GENOMIC DNA]</scope>
    <source>
        <strain evidence="1 2">M8-2</strain>
    </source>
</reference>
<organism evidence="1 2">
    <name type="scientific">Algoriphagus sanaruensis</name>
    <dbReference type="NCBI Taxonomy" id="1727163"/>
    <lineage>
        <taxon>Bacteria</taxon>
        <taxon>Pseudomonadati</taxon>
        <taxon>Bacteroidota</taxon>
        <taxon>Cytophagia</taxon>
        <taxon>Cytophagales</taxon>
        <taxon>Cyclobacteriaceae</taxon>
        <taxon>Algoriphagus</taxon>
    </lineage>
</organism>
<name>A0A142EIX6_9BACT</name>
<accession>A0A142EIX6</accession>
<dbReference type="Proteomes" id="UP000073816">
    <property type="component" value="Chromosome"/>
</dbReference>
<proteinExistence type="predicted"/>
<evidence type="ECO:0000313" key="2">
    <source>
        <dbReference type="Proteomes" id="UP000073816"/>
    </source>
</evidence>
<evidence type="ECO:0000313" key="1">
    <source>
        <dbReference type="EMBL" id="AMQ55081.1"/>
    </source>
</evidence>
<dbReference type="EMBL" id="CP012836">
    <property type="protein sequence ID" value="AMQ55081.1"/>
    <property type="molecule type" value="Genomic_DNA"/>
</dbReference>
<dbReference type="STRING" id="1727163.AO498_01665"/>